<dbReference type="GO" id="GO:0015986">
    <property type="term" value="P:proton motive force-driven ATP synthesis"/>
    <property type="evidence" value="ECO:0007669"/>
    <property type="project" value="InterPro"/>
</dbReference>
<dbReference type="InterPro" id="IPR001421">
    <property type="entry name" value="ATP8_metazoa"/>
</dbReference>
<dbReference type="Pfam" id="PF00895">
    <property type="entry name" value="ATP-synt_8"/>
    <property type="match status" value="1"/>
</dbReference>
<comment type="similarity">
    <text evidence="2 12">Belongs to the ATPase protein 8 family.</text>
</comment>
<reference evidence="14" key="1">
    <citation type="journal article" date="2010" name="BMC Evol. Biol.">
        <title>Mitochondrial genomes of acrodont lizards: timing of gene rearrangements and phylogenetic and biogeographic implications.</title>
        <authorList>
            <person name="Okajima Y."/>
            <person name="Kumazawa Y."/>
        </authorList>
    </citation>
    <scope>NUCLEOTIDE SEQUENCE</scope>
</reference>
<evidence type="ECO:0000256" key="1">
    <source>
        <dbReference type="ARBA" id="ARBA00004304"/>
    </source>
</evidence>
<feature type="transmembrane region" description="Helical" evidence="13">
    <location>
        <begin position="6"/>
        <end position="27"/>
    </location>
</feature>
<keyword evidence="5 12" id="KW-0812">Transmembrane</keyword>
<sequence length="52" mass="6097">MPQLNPTPWFLTLLTTWLAIKVMLALINSTKLINNPTTNINPMNKKTYIWPW</sequence>
<keyword evidence="4 12" id="KW-0138">CF(0)</keyword>
<evidence type="ECO:0000256" key="4">
    <source>
        <dbReference type="ARBA" id="ARBA00022547"/>
    </source>
</evidence>
<dbReference type="AlphaFoldDB" id="D6RS01"/>
<keyword evidence="8 12" id="KW-0406">Ion transport</keyword>
<evidence type="ECO:0000256" key="13">
    <source>
        <dbReference type="SAM" id="Phobius"/>
    </source>
</evidence>
<keyword evidence="3 12" id="KW-0813">Transport</keyword>
<proteinExistence type="inferred from homology"/>
<evidence type="ECO:0000256" key="10">
    <source>
        <dbReference type="ARBA" id="ARBA00023136"/>
    </source>
</evidence>
<organism evidence="14">
    <name type="scientific">Trioceros melleri</name>
    <name type="common">Meller's chameleon</name>
    <name type="synonym">Chamaeleo melleri</name>
    <dbReference type="NCBI Taxonomy" id="179915"/>
    <lineage>
        <taxon>Eukaryota</taxon>
        <taxon>Metazoa</taxon>
        <taxon>Chordata</taxon>
        <taxon>Craniata</taxon>
        <taxon>Vertebrata</taxon>
        <taxon>Euteleostomi</taxon>
        <taxon>Lepidosauria</taxon>
        <taxon>Squamata</taxon>
        <taxon>Bifurcata</taxon>
        <taxon>Unidentata</taxon>
        <taxon>Episquamata</taxon>
        <taxon>Toxicofera</taxon>
        <taxon>Iguania</taxon>
        <taxon>Acrodonta</taxon>
        <taxon>Chamaeleonidae</taxon>
        <taxon>Trioceros</taxon>
    </lineage>
</organism>
<comment type="subcellular location">
    <subcellularLocation>
        <location evidence="1 12">Mitochondrion membrane</location>
        <topology evidence="1 12">Single-pass membrane protein</topology>
    </subcellularLocation>
</comment>
<dbReference type="GO" id="GO:0031966">
    <property type="term" value="C:mitochondrial membrane"/>
    <property type="evidence" value="ECO:0007669"/>
    <property type="project" value="UniProtKB-SubCell"/>
</dbReference>
<gene>
    <name evidence="14" type="primary">ATPase 8</name>
</gene>
<evidence type="ECO:0000256" key="7">
    <source>
        <dbReference type="ARBA" id="ARBA00022989"/>
    </source>
</evidence>
<dbReference type="GO" id="GO:0045259">
    <property type="term" value="C:proton-transporting ATP synthase complex"/>
    <property type="evidence" value="ECO:0007669"/>
    <property type="project" value="UniProtKB-KW"/>
</dbReference>
<keyword evidence="6 12" id="KW-0375">Hydrogen ion transport</keyword>
<evidence type="ECO:0000256" key="11">
    <source>
        <dbReference type="ARBA" id="ARBA00023310"/>
    </source>
</evidence>
<evidence type="ECO:0000256" key="6">
    <source>
        <dbReference type="ARBA" id="ARBA00022781"/>
    </source>
</evidence>
<keyword evidence="11" id="KW-0066">ATP synthesis</keyword>
<name>D6RS01_TRIMD</name>
<dbReference type="EMBL" id="AB474916">
    <property type="protein sequence ID" value="BAJ08090.1"/>
    <property type="molecule type" value="Genomic_DNA"/>
</dbReference>
<geneLocation type="mitochondrion" evidence="14"/>
<keyword evidence="9 12" id="KW-0496">Mitochondrion</keyword>
<accession>D6RS01</accession>
<evidence type="ECO:0000256" key="9">
    <source>
        <dbReference type="ARBA" id="ARBA00023128"/>
    </source>
</evidence>
<evidence type="ECO:0000256" key="8">
    <source>
        <dbReference type="ARBA" id="ARBA00023065"/>
    </source>
</evidence>
<keyword evidence="10 13" id="KW-0472">Membrane</keyword>
<dbReference type="GO" id="GO:0015078">
    <property type="term" value="F:proton transmembrane transporter activity"/>
    <property type="evidence" value="ECO:0007669"/>
    <property type="project" value="InterPro"/>
</dbReference>
<protein>
    <recommendedName>
        <fullName evidence="12">ATP synthase complex subunit 8</fullName>
    </recommendedName>
</protein>
<evidence type="ECO:0000256" key="3">
    <source>
        <dbReference type="ARBA" id="ARBA00022448"/>
    </source>
</evidence>
<evidence type="ECO:0000256" key="2">
    <source>
        <dbReference type="ARBA" id="ARBA00008892"/>
    </source>
</evidence>
<keyword evidence="7 13" id="KW-1133">Transmembrane helix</keyword>
<evidence type="ECO:0000313" key="14">
    <source>
        <dbReference type="EMBL" id="BAJ08090.1"/>
    </source>
</evidence>
<evidence type="ECO:0000256" key="5">
    <source>
        <dbReference type="ARBA" id="ARBA00022692"/>
    </source>
</evidence>
<evidence type="ECO:0000256" key="12">
    <source>
        <dbReference type="RuleBase" id="RU003661"/>
    </source>
</evidence>